<comment type="caution">
    <text evidence="1">The sequence shown here is derived from an EMBL/GenBank/DDBJ whole genome shotgun (WGS) entry which is preliminary data.</text>
</comment>
<name>A0A4Y7SI33_COPMI</name>
<dbReference type="AlphaFoldDB" id="A0A4Y7SI33"/>
<evidence type="ECO:0000313" key="1">
    <source>
        <dbReference type="EMBL" id="TEB20891.1"/>
    </source>
</evidence>
<accession>A0A4Y7SI33</accession>
<dbReference type="EMBL" id="QPFP01000129">
    <property type="protein sequence ID" value="TEB20891.1"/>
    <property type="molecule type" value="Genomic_DNA"/>
</dbReference>
<keyword evidence="2" id="KW-1185">Reference proteome</keyword>
<evidence type="ECO:0000313" key="2">
    <source>
        <dbReference type="Proteomes" id="UP000298030"/>
    </source>
</evidence>
<sequence>MTVNPTTDAIAGIRFTCCGVSQSYAGVLQSGPTWARSLVRLVSGATLAEHLGMASRAEYRATLGVRIRVSVSHWERPGDPLPLYPLFDDRAVVLSSPHRPWASLYPIFSSHVHPTCVSTGSRHAVALLDQKKPVTWLGTSFVHPSGSRRRDHILIDTVPGCTRAASTTPLTSGVSRLLSPRPCP</sequence>
<gene>
    <name evidence="1" type="ORF">FA13DRAFT_174863</name>
</gene>
<dbReference type="Proteomes" id="UP000298030">
    <property type="component" value="Unassembled WGS sequence"/>
</dbReference>
<organism evidence="1 2">
    <name type="scientific">Coprinellus micaceus</name>
    <name type="common">Glistening ink-cap mushroom</name>
    <name type="synonym">Coprinus micaceus</name>
    <dbReference type="NCBI Taxonomy" id="71717"/>
    <lineage>
        <taxon>Eukaryota</taxon>
        <taxon>Fungi</taxon>
        <taxon>Dikarya</taxon>
        <taxon>Basidiomycota</taxon>
        <taxon>Agaricomycotina</taxon>
        <taxon>Agaricomycetes</taxon>
        <taxon>Agaricomycetidae</taxon>
        <taxon>Agaricales</taxon>
        <taxon>Agaricineae</taxon>
        <taxon>Psathyrellaceae</taxon>
        <taxon>Coprinellus</taxon>
    </lineage>
</organism>
<proteinExistence type="predicted"/>
<reference evidence="1 2" key="1">
    <citation type="journal article" date="2019" name="Nat. Ecol. Evol.">
        <title>Megaphylogeny resolves global patterns of mushroom evolution.</title>
        <authorList>
            <person name="Varga T."/>
            <person name="Krizsan K."/>
            <person name="Foldi C."/>
            <person name="Dima B."/>
            <person name="Sanchez-Garcia M."/>
            <person name="Sanchez-Ramirez S."/>
            <person name="Szollosi G.J."/>
            <person name="Szarkandi J.G."/>
            <person name="Papp V."/>
            <person name="Albert L."/>
            <person name="Andreopoulos W."/>
            <person name="Angelini C."/>
            <person name="Antonin V."/>
            <person name="Barry K.W."/>
            <person name="Bougher N.L."/>
            <person name="Buchanan P."/>
            <person name="Buyck B."/>
            <person name="Bense V."/>
            <person name="Catcheside P."/>
            <person name="Chovatia M."/>
            <person name="Cooper J."/>
            <person name="Damon W."/>
            <person name="Desjardin D."/>
            <person name="Finy P."/>
            <person name="Geml J."/>
            <person name="Haridas S."/>
            <person name="Hughes K."/>
            <person name="Justo A."/>
            <person name="Karasinski D."/>
            <person name="Kautmanova I."/>
            <person name="Kiss B."/>
            <person name="Kocsube S."/>
            <person name="Kotiranta H."/>
            <person name="LaButti K.M."/>
            <person name="Lechner B.E."/>
            <person name="Liimatainen K."/>
            <person name="Lipzen A."/>
            <person name="Lukacs Z."/>
            <person name="Mihaltcheva S."/>
            <person name="Morgado L.N."/>
            <person name="Niskanen T."/>
            <person name="Noordeloos M.E."/>
            <person name="Ohm R.A."/>
            <person name="Ortiz-Santana B."/>
            <person name="Ovrebo C."/>
            <person name="Racz N."/>
            <person name="Riley R."/>
            <person name="Savchenko A."/>
            <person name="Shiryaev A."/>
            <person name="Soop K."/>
            <person name="Spirin V."/>
            <person name="Szebenyi C."/>
            <person name="Tomsovsky M."/>
            <person name="Tulloss R.E."/>
            <person name="Uehling J."/>
            <person name="Grigoriev I.V."/>
            <person name="Vagvolgyi C."/>
            <person name="Papp T."/>
            <person name="Martin F.M."/>
            <person name="Miettinen O."/>
            <person name="Hibbett D.S."/>
            <person name="Nagy L.G."/>
        </authorList>
    </citation>
    <scope>NUCLEOTIDE SEQUENCE [LARGE SCALE GENOMIC DNA]</scope>
    <source>
        <strain evidence="1 2">FP101781</strain>
    </source>
</reference>
<protein>
    <submittedName>
        <fullName evidence="1">Uncharacterized protein</fullName>
    </submittedName>
</protein>